<dbReference type="RefSeq" id="XP_040712512.1">
    <property type="nucleotide sequence ID" value="XM_040865447.1"/>
</dbReference>
<protein>
    <submittedName>
        <fullName evidence="1">Uncharacterized protein</fullName>
    </submittedName>
</protein>
<dbReference type="Proteomes" id="UP000193689">
    <property type="component" value="Unassembled WGS sequence"/>
</dbReference>
<accession>A0A1Y2DL89</accession>
<comment type="caution">
    <text evidence="1">The sequence shown here is derived from an EMBL/GenBank/DDBJ whole genome shotgun (WGS) entry which is preliminary data.</text>
</comment>
<proteinExistence type="predicted"/>
<sequence length="178" mass="20734">MDRRNLQNPYLRVDSMRTTRDDRNLNSKSSASSIRQILGSTFFLFFLLDQRNGKGYNVAVKYLHSGSVTYRLCSESRHLLCSLSELDRWNNTPHPVLTFEICYSPALSGFFCVLDRQPKWKLTDENIAVLKPLPPRRLTFATQKKRARNDKITQRFARRNPASCDTNRIFLHVHLSKV</sequence>
<organism evidence="1 2">
    <name type="scientific">Pseudomassariella vexata</name>
    <dbReference type="NCBI Taxonomy" id="1141098"/>
    <lineage>
        <taxon>Eukaryota</taxon>
        <taxon>Fungi</taxon>
        <taxon>Dikarya</taxon>
        <taxon>Ascomycota</taxon>
        <taxon>Pezizomycotina</taxon>
        <taxon>Sordariomycetes</taxon>
        <taxon>Xylariomycetidae</taxon>
        <taxon>Amphisphaeriales</taxon>
        <taxon>Pseudomassariaceae</taxon>
        <taxon>Pseudomassariella</taxon>
    </lineage>
</organism>
<keyword evidence="2" id="KW-1185">Reference proteome</keyword>
<dbReference type="InParanoid" id="A0A1Y2DL89"/>
<dbReference type="EMBL" id="MCFJ01000012">
    <property type="protein sequence ID" value="ORY60078.1"/>
    <property type="molecule type" value="Genomic_DNA"/>
</dbReference>
<dbReference type="GeneID" id="63781659"/>
<evidence type="ECO:0000313" key="2">
    <source>
        <dbReference type="Proteomes" id="UP000193689"/>
    </source>
</evidence>
<dbReference type="AlphaFoldDB" id="A0A1Y2DL89"/>
<reference evidence="1 2" key="1">
    <citation type="submission" date="2016-07" db="EMBL/GenBank/DDBJ databases">
        <title>Pervasive Adenine N6-methylation of Active Genes in Fungi.</title>
        <authorList>
            <consortium name="DOE Joint Genome Institute"/>
            <person name="Mondo S.J."/>
            <person name="Dannebaum R.O."/>
            <person name="Kuo R.C."/>
            <person name="Labutti K."/>
            <person name="Haridas S."/>
            <person name="Kuo A."/>
            <person name="Salamov A."/>
            <person name="Ahrendt S.R."/>
            <person name="Lipzen A."/>
            <person name="Sullivan W."/>
            <person name="Andreopoulos W.B."/>
            <person name="Clum A."/>
            <person name="Lindquist E."/>
            <person name="Daum C."/>
            <person name="Ramamoorthy G.K."/>
            <person name="Gryganskyi A."/>
            <person name="Culley D."/>
            <person name="Magnuson J.K."/>
            <person name="James T.Y."/>
            <person name="O'Malley M.A."/>
            <person name="Stajich J.E."/>
            <person name="Spatafora J.W."/>
            <person name="Visel A."/>
            <person name="Grigoriev I.V."/>
        </authorList>
    </citation>
    <scope>NUCLEOTIDE SEQUENCE [LARGE SCALE GENOMIC DNA]</scope>
    <source>
        <strain evidence="1 2">CBS 129021</strain>
    </source>
</reference>
<evidence type="ECO:0000313" key="1">
    <source>
        <dbReference type="EMBL" id="ORY60078.1"/>
    </source>
</evidence>
<name>A0A1Y2DL89_9PEZI</name>
<gene>
    <name evidence="1" type="ORF">BCR38DRAFT_53212</name>
</gene>